<keyword evidence="5 11" id="KW-1133">Transmembrane helix</keyword>
<evidence type="ECO:0000256" key="10">
    <source>
        <dbReference type="SAM" id="MobiDB-lite"/>
    </source>
</evidence>
<dbReference type="GO" id="GO:0016491">
    <property type="term" value="F:oxidoreductase activity"/>
    <property type="evidence" value="ECO:0007669"/>
    <property type="project" value="UniProtKB-KW"/>
</dbReference>
<feature type="domain" description="Vitamin K epoxide reductase" evidence="12">
    <location>
        <begin position="31"/>
        <end position="162"/>
    </location>
</feature>
<dbReference type="AlphaFoldDB" id="A0A853JID1"/>
<dbReference type="EMBL" id="JACCKA010000092">
    <property type="protein sequence ID" value="NZA28339.1"/>
    <property type="molecule type" value="Genomic_DNA"/>
</dbReference>
<comment type="caution">
    <text evidence="13">The sequence shown here is derived from an EMBL/GenBank/DDBJ whole genome shotgun (WGS) entry which is preliminary data.</text>
</comment>
<dbReference type="SMART" id="SM00756">
    <property type="entry name" value="VKc"/>
    <property type="match status" value="1"/>
</dbReference>
<evidence type="ECO:0000256" key="11">
    <source>
        <dbReference type="SAM" id="Phobius"/>
    </source>
</evidence>
<protein>
    <submittedName>
        <fullName evidence="13">Vitamin K epoxide reductase family protein</fullName>
    </submittedName>
</protein>
<evidence type="ECO:0000313" key="13">
    <source>
        <dbReference type="EMBL" id="NZA28339.1"/>
    </source>
</evidence>
<evidence type="ECO:0000256" key="3">
    <source>
        <dbReference type="ARBA" id="ARBA00022692"/>
    </source>
</evidence>
<keyword evidence="8" id="KW-1015">Disulfide bond</keyword>
<proteinExistence type="inferred from homology"/>
<keyword evidence="6" id="KW-0560">Oxidoreductase</keyword>
<dbReference type="GO" id="GO:0016020">
    <property type="term" value="C:membrane"/>
    <property type="evidence" value="ECO:0007669"/>
    <property type="project" value="UniProtKB-SubCell"/>
</dbReference>
<evidence type="ECO:0000256" key="5">
    <source>
        <dbReference type="ARBA" id="ARBA00022989"/>
    </source>
</evidence>
<evidence type="ECO:0000256" key="7">
    <source>
        <dbReference type="ARBA" id="ARBA00023136"/>
    </source>
</evidence>
<comment type="subcellular location">
    <subcellularLocation>
        <location evidence="1">Membrane</location>
        <topology evidence="1">Multi-pass membrane protein</topology>
    </subcellularLocation>
</comment>
<dbReference type="InterPro" id="IPR044698">
    <property type="entry name" value="VKOR/LTO1"/>
</dbReference>
<dbReference type="PANTHER" id="PTHR34573:SF1">
    <property type="entry name" value="VITAMIN K EPOXIDE REDUCTASE DOMAIN-CONTAINING PROTEIN"/>
    <property type="match status" value="1"/>
</dbReference>
<dbReference type="PANTHER" id="PTHR34573">
    <property type="entry name" value="VKC DOMAIN-CONTAINING PROTEIN"/>
    <property type="match status" value="1"/>
</dbReference>
<accession>A0A853JID1</accession>
<dbReference type="Gene3D" id="1.20.1440.130">
    <property type="entry name" value="VKOR domain"/>
    <property type="match status" value="1"/>
</dbReference>
<evidence type="ECO:0000256" key="1">
    <source>
        <dbReference type="ARBA" id="ARBA00004141"/>
    </source>
</evidence>
<dbReference type="Proteomes" id="UP000578091">
    <property type="component" value="Unassembled WGS sequence"/>
</dbReference>
<feature type="compositionally biased region" description="Basic residues" evidence="10">
    <location>
        <begin position="1"/>
        <end position="10"/>
    </location>
</feature>
<keyword evidence="7 11" id="KW-0472">Membrane</keyword>
<dbReference type="Pfam" id="PF07884">
    <property type="entry name" value="VKOR"/>
    <property type="match status" value="1"/>
</dbReference>
<keyword evidence="4" id="KW-0874">Quinone</keyword>
<evidence type="ECO:0000256" key="4">
    <source>
        <dbReference type="ARBA" id="ARBA00022719"/>
    </source>
</evidence>
<dbReference type="RefSeq" id="WP_180680106.1">
    <property type="nucleotide sequence ID" value="NZ_JACCKA010000092.1"/>
</dbReference>
<dbReference type="InterPro" id="IPR038354">
    <property type="entry name" value="VKOR_sf"/>
</dbReference>
<name>A0A853JID1_9GAMM</name>
<evidence type="ECO:0000256" key="9">
    <source>
        <dbReference type="ARBA" id="ARBA00023284"/>
    </source>
</evidence>
<organism evidence="13 14">
    <name type="scientific">Luteimonas salinisoli</name>
    <dbReference type="NCBI Taxonomy" id="2752307"/>
    <lineage>
        <taxon>Bacteria</taxon>
        <taxon>Pseudomonadati</taxon>
        <taxon>Pseudomonadota</taxon>
        <taxon>Gammaproteobacteria</taxon>
        <taxon>Lysobacterales</taxon>
        <taxon>Lysobacteraceae</taxon>
        <taxon>Luteimonas</taxon>
    </lineage>
</organism>
<dbReference type="CDD" id="cd12916">
    <property type="entry name" value="VKOR_1"/>
    <property type="match status" value="1"/>
</dbReference>
<feature type="transmembrane region" description="Helical" evidence="11">
    <location>
        <begin position="172"/>
        <end position="192"/>
    </location>
</feature>
<dbReference type="SUPFAM" id="SSF52833">
    <property type="entry name" value="Thioredoxin-like"/>
    <property type="match status" value="1"/>
</dbReference>
<feature type="transmembrane region" description="Helical" evidence="11">
    <location>
        <begin position="115"/>
        <end position="134"/>
    </location>
</feature>
<dbReference type="InterPro" id="IPR012932">
    <property type="entry name" value="VKOR"/>
</dbReference>
<feature type="transmembrane region" description="Helical" evidence="11">
    <location>
        <begin position="37"/>
        <end position="57"/>
    </location>
</feature>
<feature type="transmembrane region" description="Helical" evidence="11">
    <location>
        <begin position="140"/>
        <end position="160"/>
    </location>
</feature>
<feature type="transmembrane region" description="Helical" evidence="11">
    <location>
        <begin position="82"/>
        <end position="103"/>
    </location>
</feature>
<feature type="region of interest" description="Disordered" evidence="10">
    <location>
        <begin position="1"/>
        <end position="28"/>
    </location>
</feature>
<evidence type="ECO:0000256" key="8">
    <source>
        <dbReference type="ARBA" id="ARBA00023157"/>
    </source>
</evidence>
<keyword evidence="9" id="KW-0676">Redox-active center</keyword>
<evidence type="ECO:0000256" key="2">
    <source>
        <dbReference type="ARBA" id="ARBA00006214"/>
    </source>
</evidence>
<evidence type="ECO:0000256" key="6">
    <source>
        <dbReference type="ARBA" id="ARBA00023002"/>
    </source>
</evidence>
<dbReference type="InterPro" id="IPR036249">
    <property type="entry name" value="Thioredoxin-like_sf"/>
</dbReference>
<gene>
    <name evidence="13" type="ORF">H0E84_18340</name>
</gene>
<sequence length="299" mass="31588">MARKKRKQTRQHPAATTAPVSGARTAARAPRLPPDRVVLALAALGLFLTGYLMVAAWGDAAPAFCAEGGGCDAIAQSRWSTLFGLPIALWGFAMYALLALAAATGRSAARRWRRLSRLSLLGLAISVYLTAAGILSLQAICGWCMASLATMAAIFGVVHVRRAGASDRSRGAWWLGGGLLALGVVAVLHVAASGVLDRRPENPRVAALVAHLDAIDAKYYGASWCGNCRRQARLFGASAPRLPYVECSPQGRGGPVARECAAAGVGSYPTWVVHGLHHVGVLTPEELAQLSGFDWERER</sequence>
<comment type="similarity">
    <text evidence="2">Belongs to the VKOR family.</text>
</comment>
<dbReference type="GO" id="GO:0048038">
    <property type="term" value="F:quinone binding"/>
    <property type="evidence" value="ECO:0007669"/>
    <property type="project" value="UniProtKB-KW"/>
</dbReference>
<reference evidence="13 14" key="1">
    <citation type="submission" date="2020-07" db="EMBL/GenBank/DDBJ databases">
        <title>Luteimonas sp. SJ-92.</title>
        <authorList>
            <person name="Huang X.-X."/>
            <person name="Xu L."/>
            <person name="Sun J.-Q."/>
        </authorList>
    </citation>
    <scope>NUCLEOTIDE SEQUENCE [LARGE SCALE GENOMIC DNA]</scope>
    <source>
        <strain evidence="13 14">SJ-92</strain>
    </source>
</reference>
<evidence type="ECO:0000259" key="12">
    <source>
        <dbReference type="SMART" id="SM00756"/>
    </source>
</evidence>
<dbReference type="Gene3D" id="3.40.30.10">
    <property type="entry name" value="Glutaredoxin"/>
    <property type="match status" value="1"/>
</dbReference>
<keyword evidence="14" id="KW-1185">Reference proteome</keyword>
<keyword evidence="3 11" id="KW-0812">Transmembrane</keyword>
<evidence type="ECO:0000313" key="14">
    <source>
        <dbReference type="Proteomes" id="UP000578091"/>
    </source>
</evidence>